<dbReference type="RefSeq" id="XP_011779759.1">
    <property type="nucleotide sequence ID" value="XM_011781457.1"/>
</dbReference>
<protein>
    <recommendedName>
        <fullName evidence="4">T. brucei spp.-specific protein</fullName>
    </recommendedName>
</protein>
<accession>D0A744</accession>
<dbReference type="KEGG" id="tbg:TbgDal_XI6130"/>
<dbReference type="GeneID" id="23867623"/>
<organism evidence="2 3">
    <name type="scientific">Trypanosoma brucei gambiense (strain MHOM/CI/86/DAL972)</name>
    <dbReference type="NCBI Taxonomy" id="679716"/>
    <lineage>
        <taxon>Eukaryota</taxon>
        <taxon>Discoba</taxon>
        <taxon>Euglenozoa</taxon>
        <taxon>Kinetoplastea</taxon>
        <taxon>Metakinetoplastina</taxon>
        <taxon>Trypanosomatida</taxon>
        <taxon>Trypanosomatidae</taxon>
        <taxon>Trypanosoma</taxon>
    </lineage>
</organism>
<gene>
    <name evidence="2" type="ORF">TbgDal_XI6130</name>
</gene>
<name>D0A744_TRYB9</name>
<feature type="chain" id="PRO_5003006263" description="T. brucei spp.-specific protein" evidence="1">
    <location>
        <begin position="33"/>
        <end position="111"/>
    </location>
</feature>
<evidence type="ECO:0000313" key="2">
    <source>
        <dbReference type="EMBL" id="CBH17495.1"/>
    </source>
</evidence>
<keyword evidence="1" id="KW-0732">Signal</keyword>
<dbReference type="AlphaFoldDB" id="D0A744"/>
<evidence type="ECO:0008006" key="4">
    <source>
        <dbReference type="Google" id="ProtNLM"/>
    </source>
</evidence>
<dbReference type="EMBL" id="FN554974">
    <property type="protein sequence ID" value="CBH17495.1"/>
    <property type="molecule type" value="Genomic_DNA"/>
</dbReference>
<reference evidence="3" key="1">
    <citation type="journal article" date="2010" name="PLoS Negl. Trop. Dis.">
        <title>The genome sequence of Trypanosoma brucei gambiense, causative agent of chronic human african trypanosomiasis.</title>
        <authorList>
            <person name="Jackson A.P."/>
            <person name="Sanders M."/>
            <person name="Berry A."/>
            <person name="McQuillan J."/>
            <person name="Aslett M.A."/>
            <person name="Quail M.A."/>
            <person name="Chukualim B."/>
            <person name="Capewell P."/>
            <person name="MacLeod A."/>
            <person name="Melville S.E."/>
            <person name="Gibson W."/>
            <person name="Barry J.D."/>
            <person name="Berriman M."/>
            <person name="Hertz-Fowler C."/>
        </authorList>
    </citation>
    <scope>NUCLEOTIDE SEQUENCE [LARGE SCALE GENOMIC DNA]</scope>
    <source>
        <strain evidence="3">MHOM/CI/86/DAL972</strain>
    </source>
</reference>
<proteinExistence type="predicted"/>
<feature type="signal peptide" evidence="1">
    <location>
        <begin position="1"/>
        <end position="32"/>
    </location>
</feature>
<evidence type="ECO:0000313" key="3">
    <source>
        <dbReference type="Proteomes" id="UP000002316"/>
    </source>
</evidence>
<sequence length="111" mass="12842">MPMRPGESSYCITLLCFICFLFICVKSPKARGWGCRTKLYLPSHNFSLSIVLTRTFTFVCPLLSFQCQTYCLGAVGRQYIRGSTLSNYVSAHLLTYPSPKEERRLIRHFRF</sequence>
<dbReference type="Proteomes" id="UP000002316">
    <property type="component" value="Chromosome 11"/>
</dbReference>
<evidence type="ECO:0000256" key="1">
    <source>
        <dbReference type="SAM" id="SignalP"/>
    </source>
</evidence>